<evidence type="ECO:0000256" key="6">
    <source>
        <dbReference type="ARBA" id="ARBA00023136"/>
    </source>
</evidence>
<sequence length="619" mass="63613">MSQFASLSWAALACGHSWSRGELSARQGCWRSSDRCCACAGCGAWPSNDDDDDDQDDQDDDGGGSGVDKGGNGGDSRGIDHSDEGAGETAASARPASAAVAASTRDSTGSTSGSAGVRSLSAVSGVAAAAAERRRGRCCCGACVRTAEWPRARQALKVSLAITIASLLAFSPPVTSGGQAPAASSSSGAAGAVDALSWSVWTPLSVAFIFMSASGQSVRQAMLRIAGTVAGAVFALLLVILGQEDRTAVLVGLGVFAAALAPLRVSARTSYATSVAVFTAAIVAMSNRGDHGSITLVAVSRMLQNCVGAAIYLAVSQLAWPNHGSVESLMAVAGALEASAEAVCGSLTDFTAALRSDAPADEAASDAAATATQSAGGGASPDDGPSRRISALVNRMQPVARGLGARLADARNEFGLAEARMNGLRALTGTDRQLWKLVRSVRCINQCRLTLRAAAAGRAKADDDSGMQRLVALRKPLMRVATRVREVTLCSAAALRTLAENDAAKRDSLCGSCYGRSKAGPLLDRLDLIIPEVLSAVMRLDGAFQAATAALQVEVVARPTAPVIDTTDIIMFNSAVFAARQAAEASLALAATVELVSAHFLPADDLPDWVRLERERRFV</sequence>
<protein>
    <recommendedName>
        <fullName evidence="11">FUSC family protein</fullName>
    </recommendedName>
</protein>
<dbReference type="AlphaFoldDB" id="A0A5A8E4Z1"/>
<evidence type="ECO:0000256" key="8">
    <source>
        <dbReference type="SAM" id="Phobius"/>
    </source>
</evidence>
<evidence type="ECO:0000256" key="4">
    <source>
        <dbReference type="ARBA" id="ARBA00022692"/>
    </source>
</evidence>
<comment type="subcellular location">
    <subcellularLocation>
        <location evidence="1">Cell membrane</location>
        <topology evidence="1">Multi-pass membrane protein</topology>
    </subcellularLocation>
</comment>
<feature type="region of interest" description="Disordered" evidence="7">
    <location>
        <begin position="363"/>
        <end position="388"/>
    </location>
</feature>
<evidence type="ECO:0008006" key="11">
    <source>
        <dbReference type="Google" id="ProtNLM"/>
    </source>
</evidence>
<feature type="transmembrane region" description="Helical" evidence="8">
    <location>
        <begin position="221"/>
        <end position="241"/>
    </location>
</feature>
<dbReference type="EMBL" id="VLTO01000043">
    <property type="protein sequence ID" value="KAA0172773.1"/>
    <property type="molecule type" value="Genomic_DNA"/>
</dbReference>
<reference evidence="9 10" key="1">
    <citation type="submission" date="2019-07" db="EMBL/GenBank/DDBJ databases">
        <title>Genomes of Cafeteria roenbergensis.</title>
        <authorList>
            <person name="Fischer M.G."/>
            <person name="Hackl T."/>
            <person name="Roman M."/>
        </authorList>
    </citation>
    <scope>NUCLEOTIDE SEQUENCE [LARGE SCALE GENOMIC DNA]</scope>
    <source>
        <strain evidence="9 10">E4-10P</strain>
    </source>
</reference>
<evidence type="ECO:0000313" key="10">
    <source>
        <dbReference type="Proteomes" id="UP000322899"/>
    </source>
</evidence>
<feature type="compositionally biased region" description="Gly residues" evidence="7">
    <location>
        <begin position="63"/>
        <end position="76"/>
    </location>
</feature>
<evidence type="ECO:0000256" key="2">
    <source>
        <dbReference type="ARBA" id="ARBA00022448"/>
    </source>
</evidence>
<feature type="transmembrane region" description="Helical" evidence="8">
    <location>
        <begin position="247"/>
        <end position="265"/>
    </location>
</feature>
<feature type="region of interest" description="Disordered" evidence="7">
    <location>
        <begin position="46"/>
        <end position="117"/>
    </location>
</feature>
<keyword evidence="6 8" id="KW-0472">Membrane</keyword>
<dbReference type="PANTHER" id="PTHR30509">
    <property type="entry name" value="P-HYDROXYBENZOIC ACID EFFLUX PUMP SUBUNIT-RELATED"/>
    <property type="match status" value="1"/>
</dbReference>
<evidence type="ECO:0000256" key="7">
    <source>
        <dbReference type="SAM" id="MobiDB-lite"/>
    </source>
</evidence>
<accession>A0A5A8E4Z1</accession>
<feature type="compositionally biased region" description="Acidic residues" evidence="7">
    <location>
        <begin position="48"/>
        <end position="62"/>
    </location>
</feature>
<evidence type="ECO:0000256" key="1">
    <source>
        <dbReference type="ARBA" id="ARBA00004651"/>
    </source>
</evidence>
<keyword evidence="3" id="KW-1003">Cell membrane</keyword>
<keyword evidence="4 8" id="KW-0812">Transmembrane</keyword>
<feature type="compositionally biased region" description="Low complexity" evidence="7">
    <location>
        <begin position="90"/>
        <end position="117"/>
    </location>
</feature>
<feature type="compositionally biased region" description="Low complexity" evidence="7">
    <location>
        <begin position="365"/>
        <end position="374"/>
    </location>
</feature>
<dbReference type="Proteomes" id="UP000322899">
    <property type="component" value="Unassembled WGS sequence"/>
</dbReference>
<evidence type="ECO:0000256" key="3">
    <source>
        <dbReference type="ARBA" id="ARBA00022475"/>
    </source>
</evidence>
<dbReference type="Pfam" id="PF04632">
    <property type="entry name" value="FUSC"/>
    <property type="match status" value="1"/>
</dbReference>
<proteinExistence type="predicted"/>
<evidence type="ECO:0000313" key="9">
    <source>
        <dbReference type="EMBL" id="KAA0172773.1"/>
    </source>
</evidence>
<gene>
    <name evidence="9" type="ORF">FNF27_05753</name>
</gene>
<keyword evidence="5 8" id="KW-1133">Transmembrane helix</keyword>
<dbReference type="InterPro" id="IPR006726">
    <property type="entry name" value="PHBA_efflux_AaeB/fusaric-R"/>
</dbReference>
<comment type="caution">
    <text evidence="9">The sequence shown here is derived from an EMBL/GenBank/DDBJ whole genome shotgun (WGS) entry which is preliminary data.</text>
</comment>
<organism evidence="9 10">
    <name type="scientific">Cafeteria roenbergensis</name>
    <name type="common">Marine flagellate</name>
    <dbReference type="NCBI Taxonomy" id="33653"/>
    <lineage>
        <taxon>Eukaryota</taxon>
        <taxon>Sar</taxon>
        <taxon>Stramenopiles</taxon>
        <taxon>Bigyra</taxon>
        <taxon>Opalozoa</taxon>
        <taxon>Bicosoecida</taxon>
        <taxon>Cafeteriaceae</taxon>
        <taxon>Cafeteria</taxon>
    </lineage>
</organism>
<evidence type="ECO:0000256" key="5">
    <source>
        <dbReference type="ARBA" id="ARBA00022989"/>
    </source>
</evidence>
<dbReference type="GO" id="GO:0022857">
    <property type="term" value="F:transmembrane transporter activity"/>
    <property type="evidence" value="ECO:0007669"/>
    <property type="project" value="InterPro"/>
</dbReference>
<dbReference type="OrthoDB" id="2021097at2759"/>
<name>A0A5A8E4Z1_CAFRO</name>
<dbReference type="PANTHER" id="PTHR30509:SF9">
    <property type="entry name" value="MULTIDRUG RESISTANCE PROTEIN MDTO"/>
    <property type="match status" value="1"/>
</dbReference>
<keyword evidence="2" id="KW-0813">Transport</keyword>
<dbReference type="GO" id="GO:0005886">
    <property type="term" value="C:plasma membrane"/>
    <property type="evidence" value="ECO:0007669"/>
    <property type="project" value="UniProtKB-SubCell"/>
</dbReference>